<dbReference type="InterPro" id="IPR011701">
    <property type="entry name" value="MFS"/>
</dbReference>
<keyword evidence="8" id="KW-1185">Reference proteome</keyword>
<sequence length="415" mass="41476">MRGHGGTPSTAYEPLLAGYLALGMGVGPLTHYALSALGPLVVSDLGLSATEFGGLWLVAFGTAAACTPGFGRLTDHLGAQRMLRLTFVCAGAAMVAVSMSHSLVPLVLGVGLAGMAVASSNPATNLAVAGSVTVGRQGLVVGAKQSGVQASQLLAGLALPGLAVVLGWRVAILLCGALAVLGFAATRWVVGPAAPRAARAGAPRAAMDPSVWWLATYALVTGAVIQATNVYLPLYAHDVLGHSVSEAGLVSATLGGTGVLARLVWGRVMDRILDTPSLLTGLAVLAGVGLAVCGLAAAVSDLMVWLGAAIFGASALAANVVIMMTVVRTAPSGSVGRATGWTSLGLYAGFMVGPLTFGMFVDSAAGYRGAWSYLCALTVILVVITACWKQFGRHADDASGSEAARAGAGGARGPG</sequence>
<evidence type="ECO:0000256" key="2">
    <source>
        <dbReference type="ARBA" id="ARBA00022692"/>
    </source>
</evidence>
<dbReference type="PROSITE" id="PS50850">
    <property type="entry name" value="MFS"/>
    <property type="match status" value="1"/>
</dbReference>
<comment type="subcellular location">
    <subcellularLocation>
        <location evidence="1">Cell membrane</location>
        <topology evidence="1">Multi-pass membrane protein</topology>
    </subcellularLocation>
</comment>
<evidence type="ECO:0000256" key="1">
    <source>
        <dbReference type="ARBA" id="ARBA00004651"/>
    </source>
</evidence>
<name>A0A1N5UG15_9ACTN</name>
<feature type="transmembrane region" description="Helical" evidence="5">
    <location>
        <begin position="244"/>
        <end position="265"/>
    </location>
</feature>
<dbReference type="AlphaFoldDB" id="A0A1N5UG15"/>
<dbReference type="GO" id="GO:0022857">
    <property type="term" value="F:transmembrane transporter activity"/>
    <property type="evidence" value="ECO:0007669"/>
    <property type="project" value="InterPro"/>
</dbReference>
<feature type="transmembrane region" description="Helical" evidence="5">
    <location>
        <begin position="166"/>
        <end position="190"/>
    </location>
</feature>
<feature type="transmembrane region" description="Helical" evidence="5">
    <location>
        <begin position="85"/>
        <end position="118"/>
    </location>
</feature>
<dbReference type="Proteomes" id="UP000185124">
    <property type="component" value="Unassembled WGS sequence"/>
</dbReference>
<feature type="domain" description="Major facilitator superfamily (MFS) profile" evidence="6">
    <location>
        <begin position="11"/>
        <end position="393"/>
    </location>
</feature>
<keyword evidence="4 5" id="KW-0472">Membrane</keyword>
<evidence type="ECO:0000256" key="5">
    <source>
        <dbReference type="SAM" id="Phobius"/>
    </source>
</evidence>
<evidence type="ECO:0000313" key="7">
    <source>
        <dbReference type="EMBL" id="SIM59168.1"/>
    </source>
</evidence>
<feature type="transmembrane region" description="Helical" evidence="5">
    <location>
        <begin position="338"/>
        <end position="358"/>
    </location>
</feature>
<dbReference type="OrthoDB" id="7030876at2"/>
<dbReference type="Gene3D" id="1.20.1250.20">
    <property type="entry name" value="MFS general substrate transporter like domains"/>
    <property type="match status" value="2"/>
</dbReference>
<proteinExistence type="predicted"/>
<protein>
    <submittedName>
        <fullName evidence="7">Nitrate/nitrite transporter NarK</fullName>
    </submittedName>
</protein>
<feature type="transmembrane region" description="Helical" evidence="5">
    <location>
        <begin position="277"/>
        <end position="298"/>
    </location>
</feature>
<dbReference type="PANTHER" id="PTHR23527:SF1">
    <property type="entry name" value="BLL3282 PROTEIN"/>
    <property type="match status" value="1"/>
</dbReference>
<organism evidence="7 8">
    <name type="scientific">Micromonospora cremea</name>
    <dbReference type="NCBI Taxonomy" id="709881"/>
    <lineage>
        <taxon>Bacteria</taxon>
        <taxon>Bacillati</taxon>
        <taxon>Actinomycetota</taxon>
        <taxon>Actinomycetes</taxon>
        <taxon>Micromonosporales</taxon>
        <taxon>Micromonosporaceae</taxon>
        <taxon>Micromonospora</taxon>
    </lineage>
</organism>
<feature type="transmembrane region" description="Helical" evidence="5">
    <location>
        <begin position="54"/>
        <end position="73"/>
    </location>
</feature>
<dbReference type="InterPro" id="IPR036259">
    <property type="entry name" value="MFS_trans_sf"/>
</dbReference>
<dbReference type="Pfam" id="PF07690">
    <property type="entry name" value="MFS_1"/>
    <property type="match status" value="1"/>
</dbReference>
<accession>A0A1N5UG15</accession>
<dbReference type="InterPro" id="IPR052952">
    <property type="entry name" value="MFS-Transporter"/>
</dbReference>
<evidence type="ECO:0000256" key="4">
    <source>
        <dbReference type="ARBA" id="ARBA00023136"/>
    </source>
</evidence>
<evidence type="ECO:0000256" key="3">
    <source>
        <dbReference type="ARBA" id="ARBA00022989"/>
    </source>
</evidence>
<gene>
    <name evidence="7" type="ORF">SAMN04489832_0852</name>
</gene>
<feature type="transmembrane region" description="Helical" evidence="5">
    <location>
        <begin position="370"/>
        <end position="388"/>
    </location>
</feature>
<reference evidence="8" key="1">
    <citation type="submission" date="2016-12" db="EMBL/GenBank/DDBJ databases">
        <authorList>
            <person name="Varghese N."/>
            <person name="Submissions S."/>
        </authorList>
    </citation>
    <scope>NUCLEOTIDE SEQUENCE [LARGE SCALE GENOMIC DNA]</scope>
    <source>
        <strain evidence="8">DSM 45599</strain>
    </source>
</reference>
<keyword evidence="2 5" id="KW-0812">Transmembrane</keyword>
<dbReference type="PANTHER" id="PTHR23527">
    <property type="entry name" value="BLL3282 PROTEIN"/>
    <property type="match status" value="1"/>
</dbReference>
<evidence type="ECO:0000259" key="6">
    <source>
        <dbReference type="PROSITE" id="PS50850"/>
    </source>
</evidence>
<feature type="transmembrane region" description="Helical" evidence="5">
    <location>
        <begin position="304"/>
        <end position="326"/>
    </location>
</feature>
<dbReference type="STRING" id="709881.SAMN04489832_0852"/>
<dbReference type="EMBL" id="FSQT01000001">
    <property type="protein sequence ID" value="SIM59168.1"/>
    <property type="molecule type" value="Genomic_DNA"/>
</dbReference>
<dbReference type="InterPro" id="IPR020846">
    <property type="entry name" value="MFS_dom"/>
</dbReference>
<dbReference type="SUPFAM" id="SSF103473">
    <property type="entry name" value="MFS general substrate transporter"/>
    <property type="match status" value="1"/>
</dbReference>
<feature type="transmembrane region" description="Helical" evidence="5">
    <location>
        <begin position="12"/>
        <end position="34"/>
    </location>
</feature>
<keyword evidence="3 5" id="KW-1133">Transmembrane helix</keyword>
<feature type="transmembrane region" description="Helical" evidence="5">
    <location>
        <begin position="211"/>
        <end position="232"/>
    </location>
</feature>
<evidence type="ECO:0000313" key="8">
    <source>
        <dbReference type="Proteomes" id="UP000185124"/>
    </source>
</evidence>
<dbReference type="GO" id="GO:0005886">
    <property type="term" value="C:plasma membrane"/>
    <property type="evidence" value="ECO:0007669"/>
    <property type="project" value="UniProtKB-SubCell"/>
</dbReference>